<accession>A0ACB9FGK4</accession>
<protein>
    <submittedName>
        <fullName evidence="1">Uncharacterized protein</fullName>
    </submittedName>
</protein>
<reference evidence="2" key="1">
    <citation type="journal article" date="2022" name="Mol. Ecol. Resour.">
        <title>The genomes of chicory, endive, great burdock and yacon provide insights into Asteraceae palaeo-polyploidization history and plant inulin production.</title>
        <authorList>
            <person name="Fan W."/>
            <person name="Wang S."/>
            <person name="Wang H."/>
            <person name="Wang A."/>
            <person name="Jiang F."/>
            <person name="Liu H."/>
            <person name="Zhao H."/>
            <person name="Xu D."/>
            <person name="Zhang Y."/>
        </authorList>
    </citation>
    <scope>NUCLEOTIDE SEQUENCE [LARGE SCALE GENOMIC DNA]</scope>
    <source>
        <strain evidence="2">cv. Niubang</strain>
    </source>
</reference>
<evidence type="ECO:0000313" key="2">
    <source>
        <dbReference type="Proteomes" id="UP001055879"/>
    </source>
</evidence>
<reference evidence="1 2" key="2">
    <citation type="journal article" date="2022" name="Mol. Ecol. Resour.">
        <title>The genomes of chicory, endive, great burdock and yacon provide insights into Asteraceae paleo-polyploidization history and plant inulin production.</title>
        <authorList>
            <person name="Fan W."/>
            <person name="Wang S."/>
            <person name="Wang H."/>
            <person name="Wang A."/>
            <person name="Jiang F."/>
            <person name="Liu H."/>
            <person name="Zhao H."/>
            <person name="Xu D."/>
            <person name="Zhang Y."/>
        </authorList>
    </citation>
    <scope>NUCLEOTIDE SEQUENCE [LARGE SCALE GENOMIC DNA]</scope>
    <source>
        <strain evidence="2">cv. Niubang</strain>
    </source>
</reference>
<dbReference type="EMBL" id="CM042047">
    <property type="protein sequence ID" value="KAI3769811.1"/>
    <property type="molecule type" value="Genomic_DNA"/>
</dbReference>
<dbReference type="Proteomes" id="UP001055879">
    <property type="component" value="Linkage Group LG01"/>
</dbReference>
<comment type="caution">
    <text evidence="1">The sequence shown here is derived from an EMBL/GenBank/DDBJ whole genome shotgun (WGS) entry which is preliminary data.</text>
</comment>
<keyword evidence="2" id="KW-1185">Reference proteome</keyword>
<evidence type="ECO:0000313" key="1">
    <source>
        <dbReference type="EMBL" id="KAI3769811.1"/>
    </source>
</evidence>
<name>A0ACB9FGK4_ARCLA</name>
<organism evidence="1 2">
    <name type="scientific">Arctium lappa</name>
    <name type="common">Greater burdock</name>
    <name type="synonym">Lappa major</name>
    <dbReference type="NCBI Taxonomy" id="4217"/>
    <lineage>
        <taxon>Eukaryota</taxon>
        <taxon>Viridiplantae</taxon>
        <taxon>Streptophyta</taxon>
        <taxon>Embryophyta</taxon>
        <taxon>Tracheophyta</taxon>
        <taxon>Spermatophyta</taxon>
        <taxon>Magnoliopsida</taxon>
        <taxon>eudicotyledons</taxon>
        <taxon>Gunneridae</taxon>
        <taxon>Pentapetalae</taxon>
        <taxon>asterids</taxon>
        <taxon>campanulids</taxon>
        <taxon>Asterales</taxon>
        <taxon>Asteraceae</taxon>
        <taxon>Carduoideae</taxon>
        <taxon>Cardueae</taxon>
        <taxon>Arctiinae</taxon>
        <taxon>Arctium</taxon>
    </lineage>
</organism>
<proteinExistence type="predicted"/>
<sequence length="75" mass="8417">MGQKKFNPRKQKLLPVQLLALTPQTWMHEAHLVQFSGRSLSQPLWLSHSLTQSSIQSLVQGAAQNVLPAASHYQK</sequence>
<gene>
    <name evidence="1" type="ORF">L6452_00924</name>
</gene>